<evidence type="ECO:0000313" key="2">
    <source>
        <dbReference type="EnsemblMetazoa" id="CLYHEMP001859.1"/>
    </source>
</evidence>
<reference evidence="2" key="1">
    <citation type="submission" date="2021-01" db="UniProtKB">
        <authorList>
            <consortium name="EnsemblMetazoa"/>
        </authorList>
    </citation>
    <scope>IDENTIFICATION</scope>
</reference>
<feature type="signal peptide" evidence="1">
    <location>
        <begin position="1"/>
        <end position="19"/>
    </location>
</feature>
<dbReference type="AlphaFoldDB" id="A0A7M5TTY5"/>
<evidence type="ECO:0000256" key="1">
    <source>
        <dbReference type="SAM" id="SignalP"/>
    </source>
</evidence>
<evidence type="ECO:0000313" key="3">
    <source>
        <dbReference type="Proteomes" id="UP000594262"/>
    </source>
</evidence>
<keyword evidence="1" id="KW-0732">Signal</keyword>
<accession>A0A7M5TTY5</accession>
<dbReference type="EnsemblMetazoa" id="CLYHEMT001859.1">
    <property type="protein sequence ID" value="CLYHEMP001859.1"/>
    <property type="gene ID" value="CLYHEMG001859"/>
</dbReference>
<protein>
    <recommendedName>
        <fullName evidence="4">Cnidarian restricted protein</fullName>
    </recommendedName>
</protein>
<dbReference type="Proteomes" id="UP000594262">
    <property type="component" value="Unplaced"/>
</dbReference>
<evidence type="ECO:0008006" key="4">
    <source>
        <dbReference type="Google" id="ProtNLM"/>
    </source>
</evidence>
<proteinExistence type="predicted"/>
<feature type="chain" id="PRO_5029616947" description="Cnidarian restricted protein" evidence="1">
    <location>
        <begin position="20"/>
        <end position="117"/>
    </location>
</feature>
<name>A0A7M5TTY5_9CNID</name>
<organism evidence="2 3">
    <name type="scientific">Clytia hemisphaerica</name>
    <dbReference type="NCBI Taxonomy" id="252671"/>
    <lineage>
        <taxon>Eukaryota</taxon>
        <taxon>Metazoa</taxon>
        <taxon>Cnidaria</taxon>
        <taxon>Hydrozoa</taxon>
        <taxon>Hydroidolina</taxon>
        <taxon>Leptothecata</taxon>
        <taxon>Obeliida</taxon>
        <taxon>Clytiidae</taxon>
        <taxon>Clytia</taxon>
    </lineage>
</organism>
<sequence length="117" mass="13536">MKKVLKYLVFVLMLRCCYAFTLPKQQINEDVCKSKAYDACNLNHTAYPSYQECWLEHFYLCDVNLINLGLNSVNGGNRVSPEIECEVEEHSENVCYEENGETICTPVYYNVPVCYVL</sequence>
<keyword evidence="3" id="KW-1185">Reference proteome</keyword>